<feature type="transmembrane region" description="Helical" evidence="1">
    <location>
        <begin position="450"/>
        <end position="469"/>
    </location>
</feature>
<keyword evidence="1" id="KW-0812">Transmembrane</keyword>
<dbReference type="InterPro" id="IPR053258">
    <property type="entry name" value="Ca-permeable_cation_channel"/>
</dbReference>
<feature type="transmembrane region" description="Helical" evidence="1">
    <location>
        <begin position="421"/>
        <end position="438"/>
    </location>
</feature>
<protein>
    <submittedName>
        <fullName evidence="2">Uncharacterized protein</fullName>
    </submittedName>
</protein>
<organism evidence="2 3">
    <name type="scientific">Gossypium anomalum</name>
    <dbReference type="NCBI Taxonomy" id="47600"/>
    <lineage>
        <taxon>Eukaryota</taxon>
        <taxon>Viridiplantae</taxon>
        <taxon>Streptophyta</taxon>
        <taxon>Embryophyta</taxon>
        <taxon>Tracheophyta</taxon>
        <taxon>Spermatophyta</taxon>
        <taxon>Magnoliopsida</taxon>
        <taxon>eudicotyledons</taxon>
        <taxon>Gunneridae</taxon>
        <taxon>Pentapetalae</taxon>
        <taxon>rosids</taxon>
        <taxon>malvids</taxon>
        <taxon>Malvales</taxon>
        <taxon>Malvaceae</taxon>
        <taxon>Malvoideae</taxon>
        <taxon>Gossypium</taxon>
    </lineage>
</organism>
<comment type="caution">
    <text evidence="2">The sequence shown here is derived from an EMBL/GenBank/DDBJ whole genome shotgun (WGS) entry which is preliminary data.</text>
</comment>
<dbReference type="PANTHER" id="PTHR34115">
    <property type="entry name" value="PROTEIN, PUTATIVE-RELATED"/>
    <property type="match status" value="1"/>
</dbReference>
<gene>
    <name evidence="2" type="ORF">CXB51_025190</name>
</gene>
<proteinExistence type="predicted"/>
<feature type="transmembrane region" description="Helical" evidence="1">
    <location>
        <begin position="278"/>
        <end position="294"/>
    </location>
</feature>
<dbReference type="AlphaFoldDB" id="A0A8J5YPH4"/>
<keyword evidence="1" id="KW-0472">Membrane</keyword>
<feature type="transmembrane region" description="Helical" evidence="1">
    <location>
        <begin position="196"/>
        <end position="221"/>
    </location>
</feature>
<feature type="transmembrane region" description="Helical" evidence="1">
    <location>
        <begin position="38"/>
        <end position="60"/>
    </location>
</feature>
<dbReference type="Proteomes" id="UP000701853">
    <property type="component" value="Chromosome 10"/>
</dbReference>
<dbReference type="EMBL" id="JAHUZN010000010">
    <property type="protein sequence ID" value="KAG8480025.1"/>
    <property type="molecule type" value="Genomic_DNA"/>
</dbReference>
<feature type="transmembrane region" description="Helical" evidence="1">
    <location>
        <begin position="72"/>
        <end position="104"/>
    </location>
</feature>
<evidence type="ECO:0000256" key="1">
    <source>
        <dbReference type="SAM" id="Phobius"/>
    </source>
</evidence>
<feature type="transmembrane region" description="Helical" evidence="1">
    <location>
        <begin position="345"/>
        <end position="372"/>
    </location>
</feature>
<evidence type="ECO:0000313" key="2">
    <source>
        <dbReference type="EMBL" id="KAG8480025.1"/>
    </source>
</evidence>
<name>A0A8J5YPH4_9ROSI</name>
<accession>A0A8J5YPH4</accession>
<sequence>MTNHKLRNFSLRMAVFHALLKIKFQSERNIESPFETQSVIMATFVICILLYATTLCTPYFPELIDDINLLAGSLATILLTFILFPGLGWVVIVIWVIFFVKLVYRAIGKFCQLYHEMNGSTANNNWHASLALAIGVLLPLMPLKYPQSTKPLETHSALMLILIIAVLVYATAWEIEHHPQTNNNNSSIHPIIVTKINLFSGSLVTVVLVLLIVPAIGWFILLVWTLFLMKQIYEACQMLHQLNRSISLVSYVFNEEFGPDCIAYLKNTSNSGMANHKLTNFSFLMAVLLALFNLKFQPQPNIESPFETQSLIMEMFVICILVFATTLCTPYFPEVIDDINLLAGSFAAVLLTFTLFPGLGWVILFIWVIFFVKLIYRAIRKFCQLYRGMSSTSDLFNQVLLGRSHAHHNEESNGRTTNNNWHAGLAFAVGVFLALMPVKYQSTAPFETHNALLLIVIIVTLVYVAAWQIEYHLQTSNNNSSIHRIIVTKISLLSGSLVAVVLVLVIVPAIGWFILLVWTLFLMKQIYEACQMLHRLYQSISLVSYVFNER</sequence>
<feature type="transmembrane region" description="Helical" evidence="1">
    <location>
        <begin position="490"/>
        <end position="523"/>
    </location>
</feature>
<dbReference type="PANTHER" id="PTHR34115:SF13">
    <property type="entry name" value="RPB1A"/>
    <property type="match status" value="1"/>
</dbReference>
<reference evidence="2 3" key="1">
    <citation type="journal article" date="2021" name="bioRxiv">
        <title>The Gossypium anomalum genome as a resource for cotton improvement and evolutionary analysis of hybrid incompatibility.</title>
        <authorList>
            <person name="Grover C.E."/>
            <person name="Yuan D."/>
            <person name="Arick M.A."/>
            <person name="Miller E.R."/>
            <person name="Hu G."/>
            <person name="Peterson D.G."/>
            <person name="Wendel J.F."/>
            <person name="Udall J.A."/>
        </authorList>
    </citation>
    <scope>NUCLEOTIDE SEQUENCE [LARGE SCALE GENOMIC DNA]</scope>
    <source>
        <strain evidence="2">JFW-Udall</strain>
        <tissue evidence="2">Leaf</tissue>
    </source>
</reference>
<feature type="transmembrane region" description="Helical" evidence="1">
    <location>
        <begin position="157"/>
        <end position="175"/>
    </location>
</feature>
<keyword evidence="3" id="KW-1185">Reference proteome</keyword>
<evidence type="ECO:0000313" key="3">
    <source>
        <dbReference type="Proteomes" id="UP000701853"/>
    </source>
</evidence>
<keyword evidence="1" id="KW-1133">Transmembrane helix</keyword>
<feature type="transmembrane region" description="Helical" evidence="1">
    <location>
        <begin position="315"/>
        <end position="333"/>
    </location>
</feature>